<dbReference type="InterPro" id="IPR018735">
    <property type="entry name" value="DUF2277"/>
</dbReference>
<name>A0A938BMR3_9BACT</name>
<dbReference type="EMBL" id="VGJX01000247">
    <property type="protein sequence ID" value="MBM3274548.1"/>
    <property type="molecule type" value="Genomic_DNA"/>
</dbReference>
<evidence type="ECO:0000256" key="1">
    <source>
        <dbReference type="SAM" id="MobiDB-lite"/>
    </source>
</evidence>
<reference evidence="2 3" key="1">
    <citation type="submission" date="2019-03" db="EMBL/GenBank/DDBJ databases">
        <title>Lake Tanganyika Metagenome-Assembled Genomes (MAGs).</title>
        <authorList>
            <person name="Tran P."/>
        </authorList>
    </citation>
    <scope>NUCLEOTIDE SEQUENCE [LARGE SCALE GENOMIC DNA]</scope>
    <source>
        <strain evidence="2">K_DeepCast_65m_m2_236</strain>
    </source>
</reference>
<gene>
    <name evidence="2" type="ORF">FJZ00_05320</name>
</gene>
<proteinExistence type="predicted"/>
<sequence>MNRPSRANEAVFKQAVEEITGAAGRLVGSLQVSTPARNRDEETRKARERSRDRFG</sequence>
<evidence type="ECO:0000313" key="2">
    <source>
        <dbReference type="EMBL" id="MBM3274548.1"/>
    </source>
</evidence>
<comment type="caution">
    <text evidence="2">The sequence shown here is derived from an EMBL/GenBank/DDBJ whole genome shotgun (WGS) entry which is preliminary data.</text>
</comment>
<organism evidence="2 3">
    <name type="scientific">Candidatus Tanganyikabacteria bacterium</name>
    <dbReference type="NCBI Taxonomy" id="2961651"/>
    <lineage>
        <taxon>Bacteria</taxon>
        <taxon>Bacillati</taxon>
        <taxon>Candidatus Sericytochromatia</taxon>
        <taxon>Candidatus Tanganyikabacteria</taxon>
    </lineage>
</organism>
<feature type="region of interest" description="Disordered" evidence="1">
    <location>
        <begin position="30"/>
        <end position="55"/>
    </location>
</feature>
<dbReference type="Pfam" id="PF10041">
    <property type="entry name" value="DUF2277"/>
    <property type="match status" value="1"/>
</dbReference>
<accession>A0A938BMR3</accession>
<dbReference type="AlphaFoldDB" id="A0A938BMR3"/>
<protein>
    <submittedName>
        <fullName evidence="2">DUF2277 family protein</fullName>
    </submittedName>
</protein>
<evidence type="ECO:0000313" key="3">
    <source>
        <dbReference type="Proteomes" id="UP000703893"/>
    </source>
</evidence>
<dbReference type="Proteomes" id="UP000703893">
    <property type="component" value="Unassembled WGS sequence"/>
</dbReference>
<feature type="compositionally biased region" description="Basic and acidic residues" evidence="1">
    <location>
        <begin position="37"/>
        <end position="55"/>
    </location>
</feature>